<name>A0A7W3YMI4_9LACO</name>
<dbReference type="EMBL" id="JACIVA010000016">
    <property type="protein sequence ID" value="MBB1096600.1"/>
    <property type="molecule type" value="Genomic_DNA"/>
</dbReference>
<sequence length="357" mass="40910">MKNNPFNPTFGDVPALFLDKDQQVSKLTTLIQNSPFARSFFITGVRGSGKIAFLTRVSRNFQNDPNCYTIDLLNKEGILTSLARQLYDLSKPKATQIFDSIKSISLGGIGISRDTEAPNVDQMLDHLMIHIKKQHKYVVITIDEVTNSKPIRDFAQVFNALKRKSYPILVIMTGLPDLILDIQNNEKLTFLLRSEKINMVPLSVADISINYMQVFNCSLEEAGKLAKMTLGYSYAFQLLGFLIFEKMNNQPFNSTLIDTVTPLYQTLLFENAYQKIFVGLSELDRQYLIAVNGHHKLIEISKIMNKNKVFVSQYRRRAIERHLVYPSGYGYVDYTLPFFAQYIEQIQNLDSPYYLGY</sequence>
<dbReference type="InterPro" id="IPR027417">
    <property type="entry name" value="P-loop_NTPase"/>
</dbReference>
<comment type="caution">
    <text evidence="1">The sequence shown here is derived from an EMBL/GenBank/DDBJ whole genome shotgun (WGS) entry which is preliminary data.</text>
</comment>
<dbReference type="GO" id="GO:0005524">
    <property type="term" value="F:ATP binding"/>
    <property type="evidence" value="ECO:0007669"/>
    <property type="project" value="UniProtKB-KW"/>
</dbReference>
<reference evidence="1 2" key="1">
    <citation type="submission" date="2020-07" db="EMBL/GenBank/DDBJ databases">
        <title>Description of Limosilactobacillus balticus sp. nov., Limosilactobacillus agrestis sp. nov., Limosilactobacillus albertensis sp. nov., Limosilactobacillus rudii sp. nov., Limosilactobacillus fastidiosus sp. nov., five novel Limosilactobacillus species isolated from the vertebrate gastrointestinal tract, and proposal of 6 subspecies of Limosilactobacillus reuteri adapted to the gastrointestinal tract of specific vertebrate hosts.</title>
        <authorList>
            <person name="Li F."/>
            <person name="Cheng C."/>
            <person name="Zheng J."/>
            <person name="Quevedo R.M."/>
            <person name="Li J."/>
            <person name="Roos S."/>
            <person name="Gaenzle M.G."/>
            <person name="Walter J."/>
        </authorList>
    </citation>
    <scope>NUCLEOTIDE SEQUENCE [LARGE SCALE GENOMIC DNA]</scope>
    <source>
        <strain evidence="1 2">STM2_1</strain>
    </source>
</reference>
<protein>
    <submittedName>
        <fullName evidence="1">ATP-binding protein</fullName>
    </submittedName>
</protein>
<evidence type="ECO:0000313" key="1">
    <source>
        <dbReference type="EMBL" id="MBB1096600.1"/>
    </source>
</evidence>
<dbReference type="RefSeq" id="WP_182595215.1">
    <property type="nucleotide sequence ID" value="NZ_JACIVA010000016.1"/>
</dbReference>
<gene>
    <name evidence="1" type="ORF">H5S09_01255</name>
</gene>
<keyword evidence="1" id="KW-0547">Nucleotide-binding</keyword>
<dbReference type="Gene3D" id="3.40.50.300">
    <property type="entry name" value="P-loop containing nucleotide triphosphate hydrolases"/>
    <property type="match status" value="1"/>
</dbReference>
<organism evidence="1 2">
    <name type="scientific">Limosilactobacillus rudii</name>
    <dbReference type="NCBI Taxonomy" id="2759755"/>
    <lineage>
        <taxon>Bacteria</taxon>
        <taxon>Bacillati</taxon>
        <taxon>Bacillota</taxon>
        <taxon>Bacilli</taxon>
        <taxon>Lactobacillales</taxon>
        <taxon>Lactobacillaceae</taxon>
        <taxon>Limosilactobacillus</taxon>
    </lineage>
</organism>
<keyword evidence="2" id="KW-1185">Reference proteome</keyword>
<dbReference type="SUPFAM" id="SSF52540">
    <property type="entry name" value="P-loop containing nucleoside triphosphate hydrolases"/>
    <property type="match status" value="1"/>
</dbReference>
<evidence type="ECO:0000313" key="2">
    <source>
        <dbReference type="Proteomes" id="UP000517106"/>
    </source>
</evidence>
<dbReference type="AlphaFoldDB" id="A0A7W3YMI4"/>
<proteinExistence type="predicted"/>
<dbReference type="Proteomes" id="UP000517106">
    <property type="component" value="Unassembled WGS sequence"/>
</dbReference>
<keyword evidence="1" id="KW-0067">ATP-binding</keyword>
<accession>A0A7W3YMI4</accession>